<proteinExistence type="predicted"/>
<dbReference type="Proteomes" id="UP000230833">
    <property type="component" value="Unassembled WGS sequence"/>
</dbReference>
<sequence>MTHLRGSLLLCSRCATVAGGSVHTDATKEVINMCIEDRNSDVPGFFSGLEMERCFELYVSLLLPGTCPSNEMLEELHQKYRALPRVKPGDEVWHEPLCFKLPIDPEYQNS</sequence>
<organism evidence="1 2">
    <name type="scientific">Candidatus Vogelbacteria bacterium CG10_big_fil_rev_8_21_14_0_10_45_14</name>
    <dbReference type="NCBI Taxonomy" id="1975042"/>
    <lineage>
        <taxon>Bacteria</taxon>
        <taxon>Candidatus Vogeliibacteriota</taxon>
    </lineage>
</organism>
<evidence type="ECO:0000313" key="2">
    <source>
        <dbReference type="Proteomes" id="UP000230833"/>
    </source>
</evidence>
<evidence type="ECO:0000313" key="1">
    <source>
        <dbReference type="EMBL" id="PIR46307.1"/>
    </source>
</evidence>
<accession>A0A2H0RIM0</accession>
<reference evidence="1 2" key="1">
    <citation type="submission" date="2017-09" db="EMBL/GenBank/DDBJ databases">
        <title>Depth-based differentiation of microbial function through sediment-hosted aquifers and enrichment of novel symbionts in the deep terrestrial subsurface.</title>
        <authorList>
            <person name="Probst A.J."/>
            <person name="Ladd B."/>
            <person name="Jarett J.K."/>
            <person name="Geller-Mcgrath D.E."/>
            <person name="Sieber C.M."/>
            <person name="Emerson J.B."/>
            <person name="Anantharaman K."/>
            <person name="Thomas B.C."/>
            <person name="Malmstrom R."/>
            <person name="Stieglmeier M."/>
            <person name="Klingl A."/>
            <person name="Woyke T."/>
            <person name="Ryan C.M."/>
            <person name="Banfield J.F."/>
        </authorList>
    </citation>
    <scope>NUCLEOTIDE SEQUENCE [LARGE SCALE GENOMIC DNA]</scope>
    <source>
        <strain evidence="1">CG10_big_fil_rev_8_21_14_0_10_45_14</strain>
    </source>
</reference>
<dbReference type="EMBL" id="PCYL01000047">
    <property type="protein sequence ID" value="PIR46307.1"/>
    <property type="molecule type" value="Genomic_DNA"/>
</dbReference>
<name>A0A2H0RIM0_9BACT</name>
<protein>
    <submittedName>
        <fullName evidence="1">Uncharacterized protein</fullName>
    </submittedName>
</protein>
<comment type="caution">
    <text evidence="1">The sequence shown here is derived from an EMBL/GenBank/DDBJ whole genome shotgun (WGS) entry which is preliminary data.</text>
</comment>
<gene>
    <name evidence="1" type="ORF">COV07_04390</name>
</gene>
<dbReference type="AlphaFoldDB" id="A0A2H0RIM0"/>